<proteinExistence type="predicted"/>
<evidence type="ECO:0000256" key="3">
    <source>
        <dbReference type="ARBA" id="ARBA00022989"/>
    </source>
</evidence>
<dbReference type="Pfam" id="PF00324">
    <property type="entry name" value="AA_permease"/>
    <property type="match status" value="1"/>
</dbReference>
<evidence type="ECO:0000313" key="8">
    <source>
        <dbReference type="Proteomes" id="UP000309340"/>
    </source>
</evidence>
<reference evidence="7 8" key="1">
    <citation type="submission" date="2017-03" db="EMBL/GenBank/DDBJ databases">
        <title>Genomes of endolithic fungi from Antarctica.</title>
        <authorList>
            <person name="Coleine C."/>
            <person name="Masonjones S."/>
            <person name="Stajich J.E."/>
        </authorList>
    </citation>
    <scope>NUCLEOTIDE SEQUENCE [LARGE SCALE GENOMIC DNA]</scope>
    <source>
        <strain evidence="7 8">CCFEE 5184</strain>
    </source>
</reference>
<accession>A0A4U0XX72</accession>
<sequence>MVSPRRNLPTAARRYFYRLVIFYVGCVLAIGILAPSNDPALTDGGAGAGSSAFVVGIKNAGIHGLDSVINAGIIISAWSSGNSFLYLSSRSLYSLACSGNAPRFFKACTKDGVPYRAVVCSSLFCLLAYLNVASSGSVVFNWFVNLTNTSGFISWICCAIVSLRFFKACQVQGITTDQLPYHNKWFQPWGSYVAIVAFVFLTLINGFNVFWPQNWSVSSFLTAYIGIPIFLVIYFAHRIYARHEPWAHDPADVDLHTGLDEVEAEETPAPVYDKWYKKMRVVFE</sequence>
<evidence type="ECO:0000256" key="2">
    <source>
        <dbReference type="ARBA" id="ARBA00022692"/>
    </source>
</evidence>
<dbReference type="InterPro" id="IPR004841">
    <property type="entry name" value="AA-permease/SLC12A_dom"/>
</dbReference>
<feature type="transmembrane region" description="Helical" evidence="5">
    <location>
        <begin position="152"/>
        <end position="169"/>
    </location>
</feature>
<protein>
    <recommendedName>
        <fullName evidence="6">Amino acid permease/ SLC12A domain-containing protein</fullName>
    </recommendedName>
</protein>
<keyword evidence="8" id="KW-1185">Reference proteome</keyword>
<dbReference type="AlphaFoldDB" id="A0A4U0XX72"/>
<evidence type="ECO:0000313" key="7">
    <source>
        <dbReference type="EMBL" id="TKA79735.1"/>
    </source>
</evidence>
<organism evidence="7 8">
    <name type="scientific">Friedmanniomyces simplex</name>
    <dbReference type="NCBI Taxonomy" id="329884"/>
    <lineage>
        <taxon>Eukaryota</taxon>
        <taxon>Fungi</taxon>
        <taxon>Dikarya</taxon>
        <taxon>Ascomycota</taxon>
        <taxon>Pezizomycotina</taxon>
        <taxon>Dothideomycetes</taxon>
        <taxon>Dothideomycetidae</taxon>
        <taxon>Mycosphaerellales</taxon>
        <taxon>Teratosphaeriaceae</taxon>
        <taxon>Friedmanniomyces</taxon>
    </lineage>
</organism>
<evidence type="ECO:0000256" key="5">
    <source>
        <dbReference type="SAM" id="Phobius"/>
    </source>
</evidence>
<dbReference type="EMBL" id="NAJQ01000083">
    <property type="protein sequence ID" value="TKA79735.1"/>
    <property type="molecule type" value="Genomic_DNA"/>
</dbReference>
<keyword evidence="3 5" id="KW-1133">Transmembrane helix</keyword>
<evidence type="ECO:0000256" key="4">
    <source>
        <dbReference type="ARBA" id="ARBA00023136"/>
    </source>
</evidence>
<evidence type="ECO:0000259" key="6">
    <source>
        <dbReference type="Pfam" id="PF00324"/>
    </source>
</evidence>
<name>A0A4U0XX72_9PEZI</name>
<gene>
    <name evidence="7" type="ORF">B0A55_04371</name>
</gene>
<dbReference type="InterPro" id="IPR050524">
    <property type="entry name" value="APC_YAT"/>
</dbReference>
<dbReference type="OrthoDB" id="3900342at2759"/>
<feature type="transmembrane region" description="Helical" evidence="5">
    <location>
        <begin position="15"/>
        <end position="34"/>
    </location>
</feature>
<comment type="caution">
    <text evidence="7">The sequence shown here is derived from an EMBL/GenBank/DDBJ whole genome shotgun (WGS) entry which is preliminary data.</text>
</comment>
<feature type="transmembrane region" description="Helical" evidence="5">
    <location>
        <begin position="189"/>
        <end position="211"/>
    </location>
</feature>
<dbReference type="PANTHER" id="PTHR43341:SF38">
    <property type="entry name" value="PROLINE TRANSPORTER (EUROFUNG)"/>
    <property type="match status" value="1"/>
</dbReference>
<keyword evidence="4 5" id="KW-0472">Membrane</keyword>
<feature type="transmembrane region" description="Helical" evidence="5">
    <location>
        <begin position="217"/>
        <end position="236"/>
    </location>
</feature>
<dbReference type="PANTHER" id="PTHR43341">
    <property type="entry name" value="AMINO ACID PERMEASE"/>
    <property type="match status" value="1"/>
</dbReference>
<feature type="transmembrane region" description="Helical" evidence="5">
    <location>
        <begin position="113"/>
        <end position="132"/>
    </location>
</feature>
<feature type="transmembrane region" description="Helical" evidence="5">
    <location>
        <begin position="68"/>
        <end position="87"/>
    </location>
</feature>
<keyword evidence="2 5" id="KW-0812">Transmembrane</keyword>
<evidence type="ECO:0000256" key="1">
    <source>
        <dbReference type="ARBA" id="ARBA00004141"/>
    </source>
</evidence>
<feature type="domain" description="Amino acid permease/ SLC12A" evidence="6">
    <location>
        <begin position="3"/>
        <end position="243"/>
    </location>
</feature>
<comment type="subcellular location">
    <subcellularLocation>
        <location evidence="1">Membrane</location>
        <topology evidence="1">Multi-pass membrane protein</topology>
    </subcellularLocation>
</comment>
<dbReference type="GO" id="GO:0016020">
    <property type="term" value="C:membrane"/>
    <property type="evidence" value="ECO:0007669"/>
    <property type="project" value="UniProtKB-SubCell"/>
</dbReference>
<dbReference type="GO" id="GO:0015171">
    <property type="term" value="F:amino acid transmembrane transporter activity"/>
    <property type="evidence" value="ECO:0007669"/>
    <property type="project" value="TreeGrafter"/>
</dbReference>
<dbReference type="STRING" id="329884.A0A4U0XX72"/>
<dbReference type="Gene3D" id="1.20.1740.10">
    <property type="entry name" value="Amino acid/polyamine transporter I"/>
    <property type="match status" value="1"/>
</dbReference>
<dbReference type="Proteomes" id="UP000309340">
    <property type="component" value="Unassembled WGS sequence"/>
</dbReference>